<feature type="chain" id="PRO_5043605832" evidence="2">
    <location>
        <begin position="25"/>
        <end position="87"/>
    </location>
</feature>
<dbReference type="Proteomes" id="UP000836841">
    <property type="component" value="Chromosome 3"/>
</dbReference>
<name>A0AAU9S034_THLAR</name>
<feature type="compositionally biased region" description="Low complexity" evidence="1">
    <location>
        <begin position="75"/>
        <end position="87"/>
    </location>
</feature>
<dbReference type="AlphaFoldDB" id="A0AAU9S034"/>
<keyword evidence="2" id="KW-0732">Signal</keyword>
<evidence type="ECO:0000256" key="2">
    <source>
        <dbReference type="SAM" id="SignalP"/>
    </source>
</evidence>
<protein>
    <submittedName>
        <fullName evidence="3">Uncharacterized protein</fullName>
    </submittedName>
</protein>
<evidence type="ECO:0000256" key="1">
    <source>
        <dbReference type="SAM" id="MobiDB-lite"/>
    </source>
</evidence>
<dbReference type="PROSITE" id="PS51257">
    <property type="entry name" value="PROKAR_LIPOPROTEIN"/>
    <property type="match status" value="1"/>
</dbReference>
<dbReference type="EMBL" id="OU466859">
    <property type="protein sequence ID" value="CAH2054249.1"/>
    <property type="molecule type" value="Genomic_DNA"/>
</dbReference>
<sequence length="87" mass="9308">MEKMSAFFIILFLVSSCMVTTSVGDICKTDQDCVDIGIPRCKNTGKMPICYNGYCSCFAKKLPAPTRPPAPPTTTPNHSPSSSSPSS</sequence>
<feature type="signal peptide" evidence="2">
    <location>
        <begin position="1"/>
        <end position="24"/>
    </location>
</feature>
<feature type="region of interest" description="Disordered" evidence="1">
    <location>
        <begin position="66"/>
        <end position="87"/>
    </location>
</feature>
<organism evidence="3 4">
    <name type="scientific">Thlaspi arvense</name>
    <name type="common">Field penny-cress</name>
    <dbReference type="NCBI Taxonomy" id="13288"/>
    <lineage>
        <taxon>Eukaryota</taxon>
        <taxon>Viridiplantae</taxon>
        <taxon>Streptophyta</taxon>
        <taxon>Embryophyta</taxon>
        <taxon>Tracheophyta</taxon>
        <taxon>Spermatophyta</taxon>
        <taxon>Magnoliopsida</taxon>
        <taxon>eudicotyledons</taxon>
        <taxon>Gunneridae</taxon>
        <taxon>Pentapetalae</taxon>
        <taxon>rosids</taxon>
        <taxon>malvids</taxon>
        <taxon>Brassicales</taxon>
        <taxon>Brassicaceae</taxon>
        <taxon>Thlaspideae</taxon>
        <taxon>Thlaspi</taxon>
    </lineage>
</organism>
<evidence type="ECO:0000313" key="4">
    <source>
        <dbReference type="Proteomes" id="UP000836841"/>
    </source>
</evidence>
<proteinExistence type="predicted"/>
<gene>
    <name evidence="3" type="ORF">TAV2_LOCUS10721</name>
</gene>
<accession>A0AAU9S034</accession>
<reference evidence="3 4" key="1">
    <citation type="submission" date="2022-03" db="EMBL/GenBank/DDBJ databases">
        <authorList>
            <person name="Nunn A."/>
            <person name="Chopra R."/>
            <person name="Nunn A."/>
            <person name="Contreras Garrido A."/>
        </authorList>
    </citation>
    <scope>NUCLEOTIDE SEQUENCE [LARGE SCALE GENOMIC DNA]</scope>
</reference>
<keyword evidence="4" id="KW-1185">Reference proteome</keyword>
<evidence type="ECO:0000313" key="3">
    <source>
        <dbReference type="EMBL" id="CAH2054249.1"/>
    </source>
</evidence>